<dbReference type="PANTHER" id="PTHR46344">
    <property type="entry name" value="OS02G0202900 PROTEIN"/>
    <property type="match status" value="1"/>
</dbReference>
<organism evidence="3 4">
    <name type="scientific">Betta splendens</name>
    <name type="common">Siamese fighting fish</name>
    <dbReference type="NCBI Taxonomy" id="158456"/>
    <lineage>
        <taxon>Eukaryota</taxon>
        <taxon>Metazoa</taxon>
        <taxon>Chordata</taxon>
        <taxon>Craniata</taxon>
        <taxon>Vertebrata</taxon>
        <taxon>Euteleostomi</taxon>
        <taxon>Actinopterygii</taxon>
        <taxon>Neopterygii</taxon>
        <taxon>Teleostei</taxon>
        <taxon>Neoteleostei</taxon>
        <taxon>Acanthomorphata</taxon>
        <taxon>Anabantaria</taxon>
        <taxon>Anabantiformes</taxon>
        <taxon>Anabantoidei</taxon>
        <taxon>Osphronemidae</taxon>
        <taxon>Betta</taxon>
    </lineage>
</organism>
<keyword evidence="3" id="KW-1185">Reference proteome</keyword>
<dbReference type="SMART" id="SM00612">
    <property type="entry name" value="Kelch"/>
    <property type="match status" value="6"/>
</dbReference>
<dbReference type="Proteomes" id="UP000515150">
    <property type="component" value="Chromosome 9"/>
</dbReference>
<dbReference type="Pfam" id="PF01344">
    <property type="entry name" value="Kelch_1"/>
    <property type="match status" value="1"/>
</dbReference>
<dbReference type="PANTHER" id="PTHR46344:SF27">
    <property type="entry name" value="KELCH REPEAT SUPERFAMILY PROTEIN"/>
    <property type="match status" value="1"/>
</dbReference>
<dbReference type="Gene3D" id="2.120.10.80">
    <property type="entry name" value="Kelch-type beta propeller"/>
    <property type="match status" value="1"/>
</dbReference>
<dbReference type="RefSeq" id="XP_040928104.1">
    <property type="nucleotide sequence ID" value="XM_041072170.2"/>
</dbReference>
<dbReference type="SUPFAM" id="SSF117281">
    <property type="entry name" value="Kelch motif"/>
    <property type="match status" value="2"/>
</dbReference>
<dbReference type="KEGG" id="bspl:114861935"/>
<evidence type="ECO:0000256" key="2">
    <source>
        <dbReference type="ARBA" id="ARBA00022737"/>
    </source>
</evidence>
<name>A0A8M1HHZ9_BETSP</name>
<dbReference type="AlphaFoldDB" id="A0A8M1HHZ9"/>
<proteinExistence type="predicted"/>
<gene>
    <name evidence="4" type="primary">si:ch73-29c22.1</name>
</gene>
<dbReference type="OrthoDB" id="45365at2759"/>
<dbReference type="GeneID" id="114861935"/>
<reference evidence="4" key="1">
    <citation type="submission" date="2025-08" db="UniProtKB">
        <authorList>
            <consortium name="RefSeq"/>
        </authorList>
    </citation>
    <scope>IDENTIFICATION</scope>
</reference>
<evidence type="ECO:0000313" key="3">
    <source>
        <dbReference type="Proteomes" id="UP000515150"/>
    </source>
</evidence>
<protein>
    <submittedName>
        <fullName evidence="4">Kelch-like protein diablo isoform X1</fullName>
    </submittedName>
</protein>
<keyword evidence="2" id="KW-0677">Repeat</keyword>
<dbReference type="InterPro" id="IPR006652">
    <property type="entry name" value="Kelch_1"/>
</dbReference>
<keyword evidence="1" id="KW-0880">Kelch repeat</keyword>
<dbReference type="InterPro" id="IPR015915">
    <property type="entry name" value="Kelch-typ_b-propeller"/>
</dbReference>
<accession>A0A8M1HHZ9</accession>
<sequence length="349" mass="38098">MQFAGFTLVTTVCVTGRPWTSQNLDVRRSQRVEEGPCVVHSSLSAGVPLKALSVRRCLWVGRCFEVDVKSIGGWTPDDPSCSVEQFCPEYNEWRKAADMIIRRGQVAVGTLGGRIYTAGGEDDVRWYSSVERYDPDADSWSADVAPLSSPRSGVCMLAMDGALFAVGGHLSSTATNTVERYDPETNTWNKQAPLLTRRTRAAAAVLGGHLYVMGGSDGHVALSSVERYDPADGTWSMCAHMLSPRENAGCAVHRGHIYVAGGRDELNLELATAERLHPETMRWTPVKCMRSKRDDLSLAVFNGALLAVGGYDGVTSLKTAEIYDHETNTWRHFGSMKSKHPGGRVAVLC</sequence>
<evidence type="ECO:0000313" key="4">
    <source>
        <dbReference type="RefSeq" id="XP_040928104.1"/>
    </source>
</evidence>
<evidence type="ECO:0000256" key="1">
    <source>
        <dbReference type="ARBA" id="ARBA00022441"/>
    </source>
</evidence>
<dbReference type="Pfam" id="PF24681">
    <property type="entry name" value="Kelch_KLHDC2_KLHL20_DRC7"/>
    <property type="match status" value="1"/>
</dbReference>